<organism evidence="2 3">
    <name type="scientific">Lasiosphaeria miniovina</name>
    <dbReference type="NCBI Taxonomy" id="1954250"/>
    <lineage>
        <taxon>Eukaryota</taxon>
        <taxon>Fungi</taxon>
        <taxon>Dikarya</taxon>
        <taxon>Ascomycota</taxon>
        <taxon>Pezizomycotina</taxon>
        <taxon>Sordariomycetes</taxon>
        <taxon>Sordariomycetidae</taxon>
        <taxon>Sordariales</taxon>
        <taxon>Lasiosphaeriaceae</taxon>
        <taxon>Lasiosphaeria</taxon>
    </lineage>
</organism>
<dbReference type="AlphaFoldDB" id="A0AA39ZZ24"/>
<gene>
    <name evidence="2" type="ORF">B0T26DRAFT_725783</name>
</gene>
<evidence type="ECO:0000313" key="2">
    <source>
        <dbReference type="EMBL" id="KAK0706215.1"/>
    </source>
</evidence>
<proteinExistence type="predicted"/>
<protein>
    <submittedName>
        <fullName evidence="2">Uncharacterized protein</fullName>
    </submittedName>
</protein>
<feature type="region of interest" description="Disordered" evidence="1">
    <location>
        <begin position="1"/>
        <end position="26"/>
    </location>
</feature>
<name>A0AA39ZZ24_9PEZI</name>
<dbReference type="EMBL" id="JAUIRO010000007">
    <property type="protein sequence ID" value="KAK0706215.1"/>
    <property type="molecule type" value="Genomic_DNA"/>
</dbReference>
<accession>A0AA39ZZ24</accession>
<reference evidence="2" key="1">
    <citation type="submission" date="2023-06" db="EMBL/GenBank/DDBJ databases">
        <title>Genome-scale phylogeny and comparative genomics of the fungal order Sordariales.</title>
        <authorList>
            <consortium name="Lawrence Berkeley National Laboratory"/>
            <person name="Hensen N."/>
            <person name="Bonometti L."/>
            <person name="Westerberg I."/>
            <person name="Brannstrom I.O."/>
            <person name="Guillou S."/>
            <person name="Cros-Aarteil S."/>
            <person name="Calhoun S."/>
            <person name="Haridas S."/>
            <person name="Kuo A."/>
            <person name="Mondo S."/>
            <person name="Pangilinan J."/>
            <person name="Riley R."/>
            <person name="LaButti K."/>
            <person name="Andreopoulos B."/>
            <person name="Lipzen A."/>
            <person name="Chen C."/>
            <person name="Yanf M."/>
            <person name="Daum C."/>
            <person name="Ng V."/>
            <person name="Clum A."/>
            <person name="Steindorff A."/>
            <person name="Ohm R."/>
            <person name="Martin F."/>
            <person name="Silar P."/>
            <person name="Natvig D."/>
            <person name="Lalanne C."/>
            <person name="Gautier V."/>
            <person name="Ament-velasquez S.L."/>
            <person name="Kruys A."/>
            <person name="Hutchinson M.I."/>
            <person name="Powell A.J."/>
            <person name="Barry K."/>
            <person name="Miller A.N."/>
            <person name="Grigoriev I.V."/>
            <person name="Debuchy R."/>
            <person name="Gladieux P."/>
            <person name="Thoren M.H."/>
            <person name="Johannesson H."/>
        </authorList>
    </citation>
    <scope>NUCLEOTIDE SEQUENCE</scope>
    <source>
        <strain evidence="2">SMH2392-1A</strain>
    </source>
</reference>
<evidence type="ECO:0000256" key="1">
    <source>
        <dbReference type="SAM" id="MobiDB-lite"/>
    </source>
</evidence>
<comment type="caution">
    <text evidence="2">The sequence shown here is derived from an EMBL/GenBank/DDBJ whole genome shotgun (WGS) entry which is preliminary data.</text>
</comment>
<keyword evidence="3" id="KW-1185">Reference proteome</keyword>
<feature type="non-terminal residue" evidence="2">
    <location>
        <position position="174"/>
    </location>
</feature>
<dbReference type="GeneID" id="85326062"/>
<evidence type="ECO:0000313" key="3">
    <source>
        <dbReference type="Proteomes" id="UP001172101"/>
    </source>
</evidence>
<sequence>MTKTPPRLAMKMTSKMAPLRRSRTPPQGHKLLTRKYDFYDDIMHDLHKFYAYAGFSVSIKRSLNPVKGCRKARFDLVCHKGKMWQSRNTSTMKRGCNWKGQVTAVLADNTKARKWIFEVRHGCTAHNDHEAEDRIAQRFGPEHVAFVAQYLDRPTIANREVARDLRLCFPSIVF</sequence>
<dbReference type="Proteomes" id="UP001172101">
    <property type="component" value="Unassembled WGS sequence"/>
</dbReference>
<dbReference type="RefSeq" id="XP_060291309.1">
    <property type="nucleotide sequence ID" value="XM_060442792.1"/>
</dbReference>